<reference evidence="1" key="1">
    <citation type="submission" date="2020-05" db="EMBL/GenBank/DDBJ databases">
        <title>Phylogenomic resolution of chytrid fungi.</title>
        <authorList>
            <person name="Stajich J.E."/>
            <person name="Amses K."/>
            <person name="Simmons R."/>
            <person name="Seto K."/>
            <person name="Myers J."/>
            <person name="Bonds A."/>
            <person name="Quandt C.A."/>
            <person name="Barry K."/>
            <person name="Liu P."/>
            <person name="Grigoriev I."/>
            <person name="Longcore J.E."/>
            <person name="James T.Y."/>
        </authorList>
    </citation>
    <scope>NUCLEOTIDE SEQUENCE</scope>
    <source>
        <strain evidence="1">JEL0513</strain>
    </source>
</reference>
<dbReference type="Gene3D" id="3.10.129.10">
    <property type="entry name" value="Hotdog Thioesterase"/>
    <property type="match status" value="1"/>
</dbReference>
<name>A0AAD5TB23_9FUNG</name>
<dbReference type="SUPFAM" id="SSF54637">
    <property type="entry name" value="Thioesterase/thiol ester dehydrase-isomerase"/>
    <property type="match status" value="1"/>
</dbReference>
<sequence>MKVAVGGFASNVETRESLPPLVSKLLDEYPALVTLGVQWGDQDVHHNINNVAYARYFESARIRMFDAIREVGAGGAGFAQFVSSESEQTMIGETTRNIAIRYKARLFYPDTVTAGCRVVDVDDFSVYLELRLISHKSNKVVAEGTATNTNIDFAKSRKVPYNVNVANAYRELIGWSATAPGNDSKQSSINKSNL</sequence>
<dbReference type="InterPro" id="IPR050563">
    <property type="entry name" value="4-hydroxybenzoyl-CoA_TE"/>
</dbReference>
<dbReference type="AlphaFoldDB" id="A0AAD5TB23"/>
<protein>
    <submittedName>
        <fullName evidence="1">Uncharacterized protein</fullName>
    </submittedName>
</protein>
<comment type="caution">
    <text evidence="1">The sequence shown here is derived from an EMBL/GenBank/DDBJ whole genome shotgun (WGS) entry which is preliminary data.</text>
</comment>
<dbReference type="InterPro" id="IPR029069">
    <property type="entry name" value="HotDog_dom_sf"/>
</dbReference>
<dbReference type="PANTHER" id="PTHR31793">
    <property type="entry name" value="4-HYDROXYBENZOYL-COA THIOESTERASE FAMILY MEMBER"/>
    <property type="match status" value="1"/>
</dbReference>
<dbReference type="CDD" id="cd00586">
    <property type="entry name" value="4HBT"/>
    <property type="match status" value="1"/>
</dbReference>
<dbReference type="Pfam" id="PF13279">
    <property type="entry name" value="4HBT_2"/>
    <property type="match status" value="1"/>
</dbReference>
<dbReference type="GO" id="GO:0047617">
    <property type="term" value="F:fatty acyl-CoA hydrolase activity"/>
    <property type="evidence" value="ECO:0007669"/>
    <property type="project" value="TreeGrafter"/>
</dbReference>
<evidence type="ECO:0000313" key="2">
    <source>
        <dbReference type="Proteomes" id="UP001211907"/>
    </source>
</evidence>
<gene>
    <name evidence="1" type="ORF">HK100_006453</name>
</gene>
<proteinExistence type="predicted"/>
<dbReference type="EMBL" id="JADGJH010000003">
    <property type="protein sequence ID" value="KAJ3143158.1"/>
    <property type="molecule type" value="Genomic_DNA"/>
</dbReference>
<organism evidence="1 2">
    <name type="scientific">Physocladia obscura</name>
    <dbReference type="NCBI Taxonomy" id="109957"/>
    <lineage>
        <taxon>Eukaryota</taxon>
        <taxon>Fungi</taxon>
        <taxon>Fungi incertae sedis</taxon>
        <taxon>Chytridiomycota</taxon>
        <taxon>Chytridiomycota incertae sedis</taxon>
        <taxon>Chytridiomycetes</taxon>
        <taxon>Chytridiales</taxon>
        <taxon>Chytriomycetaceae</taxon>
        <taxon>Physocladia</taxon>
    </lineage>
</organism>
<keyword evidence="2" id="KW-1185">Reference proteome</keyword>
<dbReference type="Proteomes" id="UP001211907">
    <property type="component" value="Unassembled WGS sequence"/>
</dbReference>
<dbReference type="PANTHER" id="PTHR31793:SF39">
    <property type="entry name" value="THIOESTERASE_THIOL ESTER DEHYDRASE-ISOMERASE"/>
    <property type="match status" value="1"/>
</dbReference>
<evidence type="ECO:0000313" key="1">
    <source>
        <dbReference type="EMBL" id="KAJ3143158.1"/>
    </source>
</evidence>
<accession>A0AAD5TB23</accession>